<dbReference type="GO" id="GO:0016747">
    <property type="term" value="F:acyltransferase activity, transferring groups other than amino-acyl groups"/>
    <property type="evidence" value="ECO:0007669"/>
    <property type="project" value="InterPro"/>
</dbReference>
<dbReference type="RefSeq" id="WP_057734913.1">
    <property type="nucleotide sequence ID" value="NZ_AZFS01000061.1"/>
</dbReference>
<dbReference type="STRING" id="1423753.FD28_GL001064"/>
<comment type="caution">
    <text evidence="4">The sequence shown here is derived from an EMBL/GenBank/DDBJ whole genome shotgun (WGS) entry which is preliminary data.</text>
</comment>
<dbReference type="Gene3D" id="3.40.630.30">
    <property type="match status" value="1"/>
</dbReference>
<dbReference type="PATRIC" id="fig|1423753.3.peg.1106"/>
<dbReference type="InterPro" id="IPR050832">
    <property type="entry name" value="Bact_Acetyltransf"/>
</dbReference>
<evidence type="ECO:0000256" key="2">
    <source>
        <dbReference type="ARBA" id="ARBA00023315"/>
    </source>
</evidence>
<keyword evidence="1" id="KW-0808">Transferase</keyword>
<sequence>MKNMKIIPVTVADLEQLHEVSVETFTATFGAVNTPENLKAYLEHDLSRDQLRRELADPHAGFFFIQKEGQLAGYGKLLYHADDLEIQRVYVRENFQHHGLGRDFLEFAEQTARDKHLPKVILGVWEHNDNARAFYQVMGYHRYGAHTFDLGNDHQTDFLMAKTL</sequence>
<evidence type="ECO:0000256" key="1">
    <source>
        <dbReference type="ARBA" id="ARBA00022679"/>
    </source>
</evidence>
<dbReference type="PROSITE" id="PS51186">
    <property type="entry name" value="GNAT"/>
    <property type="match status" value="1"/>
</dbReference>
<dbReference type="CDD" id="cd04301">
    <property type="entry name" value="NAT_SF"/>
    <property type="match status" value="1"/>
</dbReference>
<dbReference type="SUPFAM" id="SSF55729">
    <property type="entry name" value="Acyl-CoA N-acyltransferases (Nat)"/>
    <property type="match status" value="1"/>
</dbReference>
<evidence type="ECO:0000313" key="5">
    <source>
        <dbReference type="Proteomes" id="UP000051580"/>
    </source>
</evidence>
<dbReference type="Pfam" id="PF00583">
    <property type="entry name" value="Acetyltransf_1"/>
    <property type="match status" value="1"/>
</dbReference>
<evidence type="ECO:0000259" key="3">
    <source>
        <dbReference type="PROSITE" id="PS51186"/>
    </source>
</evidence>
<accession>A0A0R1USB9</accession>
<organism evidence="4 5">
    <name type="scientific">Levilactobacillus hammesii DSM 16381</name>
    <dbReference type="NCBI Taxonomy" id="1423753"/>
    <lineage>
        <taxon>Bacteria</taxon>
        <taxon>Bacillati</taxon>
        <taxon>Bacillota</taxon>
        <taxon>Bacilli</taxon>
        <taxon>Lactobacillales</taxon>
        <taxon>Lactobacillaceae</taxon>
        <taxon>Levilactobacillus</taxon>
    </lineage>
</organism>
<proteinExistence type="predicted"/>
<dbReference type="InterPro" id="IPR000182">
    <property type="entry name" value="GNAT_dom"/>
</dbReference>
<dbReference type="OrthoDB" id="7205533at2"/>
<evidence type="ECO:0000313" key="4">
    <source>
        <dbReference type="EMBL" id="KRL93874.1"/>
    </source>
</evidence>
<name>A0A0R1USB9_9LACO</name>
<reference evidence="4 5" key="1">
    <citation type="journal article" date="2015" name="Genome Announc.">
        <title>Expanding the biotechnology potential of lactobacilli through comparative genomics of 213 strains and associated genera.</title>
        <authorList>
            <person name="Sun Z."/>
            <person name="Harris H.M."/>
            <person name="McCann A."/>
            <person name="Guo C."/>
            <person name="Argimon S."/>
            <person name="Zhang W."/>
            <person name="Yang X."/>
            <person name="Jeffery I.B."/>
            <person name="Cooney J.C."/>
            <person name="Kagawa T.F."/>
            <person name="Liu W."/>
            <person name="Song Y."/>
            <person name="Salvetti E."/>
            <person name="Wrobel A."/>
            <person name="Rasinkangas P."/>
            <person name="Parkhill J."/>
            <person name="Rea M.C."/>
            <person name="O'Sullivan O."/>
            <person name="Ritari J."/>
            <person name="Douillard F.P."/>
            <person name="Paul Ross R."/>
            <person name="Yang R."/>
            <person name="Briner A.E."/>
            <person name="Felis G.E."/>
            <person name="de Vos W.M."/>
            <person name="Barrangou R."/>
            <person name="Klaenhammer T.R."/>
            <person name="Caufield P.W."/>
            <person name="Cui Y."/>
            <person name="Zhang H."/>
            <person name="O'Toole P.W."/>
        </authorList>
    </citation>
    <scope>NUCLEOTIDE SEQUENCE [LARGE SCALE GENOMIC DNA]</scope>
    <source>
        <strain evidence="4 5">DSM 16381</strain>
    </source>
</reference>
<dbReference type="EMBL" id="AZFS01000061">
    <property type="protein sequence ID" value="KRL93874.1"/>
    <property type="molecule type" value="Genomic_DNA"/>
</dbReference>
<dbReference type="Proteomes" id="UP000051580">
    <property type="component" value="Unassembled WGS sequence"/>
</dbReference>
<dbReference type="PANTHER" id="PTHR43877">
    <property type="entry name" value="AMINOALKYLPHOSPHONATE N-ACETYLTRANSFERASE-RELATED-RELATED"/>
    <property type="match status" value="1"/>
</dbReference>
<gene>
    <name evidence="4" type="ORF">FD28_GL001064</name>
</gene>
<feature type="domain" description="N-acetyltransferase" evidence="3">
    <location>
        <begin position="4"/>
        <end position="164"/>
    </location>
</feature>
<dbReference type="InterPro" id="IPR016181">
    <property type="entry name" value="Acyl_CoA_acyltransferase"/>
</dbReference>
<keyword evidence="2" id="KW-0012">Acyltransferase</keyword>
<protein>
    <submittedName>
        <fullName evidence="4">Transcription repressor</fullName>
    </submittedName>
</protein>
<dbReference type="AlphaFoldDB" id="A0A0R1USB9"/>
<keyword evidence="5" id="KW-1185">Reference proteome</keyword>